<feature type="region of interest" description="Disordered" evidence="1">
    <location>
        <begin position="624"/>
        <end position="676"/>
    </location>
</feature>
<comment type="caution">
    <text evidence="4">The sequence shown here is derived from an EMBL/GenBank/DDBJ whole genome shotgun (WGS) entry which is preliminary data.</text>
</comment>
<dbReference type="STRING" id="1238182.C882_3798"/>
<dbReference type="PROSITE" id="PS50125">
    <property type="entry name" value="GUANYLATE_CYCLASE_2"/>
    <property type="match status" value="1"/>
</dbReference>
<feature type="domain" description="Guanylate cyclase" evidence="3">
    <location>
        <begin position="459"/>
        <end position="573"/>
    </location>
</feature>
<keyword evidence="2" id="KW-0812">Transmembrane</keyword>
<dbReference type="EMBL" id="ANHY01000006">
    <property type="protein sequence ID" value="EKV31425.1"/>
    <property type="molecule type" value="Genomic_DNA"/>
</dbReference>
<evidence type="ECO:0000256" key="2">
    <source>
        <dbReference type="SAM" id="Phobius"/>
    </source>
</evidence>
<dbReference type="Gene3D" id="3.30.70.1230">
    <property type="entry name" value="Nucleotide cyclase"/>
    <property type="match status" value="1"/>
</dbReference>
<feature type="region of interest" description="Disordered" evidence="1">
    <location>
        <begin position="200"/>
        <end position="321"/>
    </location>
</feature>
<feature type="compositionally biased region" description="Low complexity" evidence="1">
    <location>
        <begin position="624"/>
        <end position="639"/>
    </location>
</feature>
<feature type="compositionally biased region" description="Basic and acidic residues" evidence="1">
    <location>
        <begin position="200"/>
        <end position="270"/>
    </location>
</feature>
<evidence type="ECO:0000256" key="1">
    <source>
        <dbReference type="SAM" id="MobiDB-lite"/>
    </source>
</evidence>
<keyword evidence="2" id="KW-1133">Transmembrane helix</keyword>
<dbReference type="InterPro" id="IPR001054">
    <property type="entry name" value="A/G_cyclase"/>
</dbReference>
<dbReference type="eggNOG" id="COG2114">
    <property type="taxonomic scope" value="Bacteria"/>
</dbReference>
<dbReference type="GO" id="GO:0006171">
    <property type="term" value="P:cAMP biosynthetic process"/>
    <property type="evidence" value="ECO:0007669"/>
    <property type="project" value="TreeGrafter"/>
</dbReference>
<gene>
    <name evidence="4" type="ORF">C882_3798</name>
</gene>
<name>K9GZK1_9PROT</name>
<organism evidence="4 5">
    <name type="scientific">Caenispirillum salinarum AK4</name>
    <dbReference type="NCBI Taxonomy" id="1238182"/>
    <lineage>
        <taxon>Bacteria</taxon>
        <taxon>Pseudomonadati</taxon>
        <taxon>Pseudomonadota</taxon>
        <taxon>Alphaproteobacteria</taxon>
        <taxon>Rhodospirillales</taxon>
        <taxon>Novispirillaceae</taxon>
        <taxon>Caenispirillum</taxon>
    </lineage>
</organism>
<feature type="compositionally biased region" description="Basic and acidic residues" evidence="1">
    <location>
        <begin position="653"/>
        <end position="667"/>
    </location>
</feature>
<sequence>MGQGKMPAIVNYELYVLEGTEWSLHARFPGDERNKAIAEAQSVESQTNKPTKVTRETWYPESNTSDEALAYISPRAKQAMAEAKAARASRQQQGTPFAAAYGRPDFAFAGAPAADAPPPRTAAKDFVLRLSMVMVSALIIAILGTGMASLFMGQLAGMGVALGGNLTGILFLVFISLFLLSAVPLVLAYVPLEGLGGDRAKGPADDADAARRAADAAEKERNDKRKSAADEKAAAAKEAADKAARKTADDEAAGHPDREAEARQRAEAEAAAKAAAAAQEALKKATTEGGKDSKAKTEEDAAEKAEEPPAPPRRAEPEPDAETLKFEQDRARMMKFLGAAVRVLRSSHPQLDAFNKFGVNLFLSGAAQALTERAKQPRRTELLRETIEVIGTKPKLAESFVSKLDEYMAEPRYVAMAEAGRKAMEQWLAKKPGALDALPRIMSDWNTPATKAPPPSMITIVFTDMVGSTDLTDEVGDAAAQESVRAHNAVVRSALAQLDGREVKHTGDGIMATFSVAANAVAASIEIQRAMQEHNEANPDRIIRLRVGLNAGEPIAEDNDYFGATVQLASRLCNAAETDQIVCSSVVRDLCAGKPFSFEPLGALALKGVREPVEAYAIPWHDAAPAARSAPETPTPEAAEAADEATEAARAMAESRPEAVRVKEDRVAPGPRPVRS</sequence>
<dbReference type="CDD" id="cd07302">
    <property type="entry name" value="CHD"/>
    <property type="match status" value="1"/>
</dbReference>
<dbReference type="SUPFAM" id="SSF55073">
    <property type="entry name" value="Nucleotide cyclase"/>
    <property type="match status" value="1"/>
</dbReference>
<dbReference type="PANTHER" id="PTHR43081">
    <property type="entry name" value="ADENYLATE CYCLASE, TERMINAL-DIFFERENTIATION SPECIFIC-RELATED"/>
    <property type="match status" value="1"/>
</dbReference>
<evidence type="ECO:0000313" key="5">
    <source>
        <dbReference type="Proteomes" id="UP000009881"/>
    </source>
</evidence>
<proteinExistence type="predicted"/>
<dbReference type="InterPro" id="IPR050697">
    <property type="entry name" value="Adenylyl/Guanylyl_Cyclase_3/4"/>
</dbReference>
<dbReference type="AlphaFoldDB" id="K9GZK1"/>
<dbReference type="Proteomes" id="UP000009881">
    <property type="component" value="Unassembled WGS sequence"/>
</dbReference>
<protein>
    <submittedName>
        <fullName evidence="4">Putative adenylate cyclase protein</fullName>
    </submittedName>
</protein>
<dbReference type="PATRIC" id="fig|1238182.3.peg.1461"/>
<evidence type="ECO:0000259" key="3">
    <source>
        <dbReference type="PROSITE" id="PS50125"/>
    </source>
</evidence>
<dbReference type="GO" id="GO:0004016">
    <property type="term" value="F:adenylate cyclase activity"/>
    <property type="evidence" value="ECO:0007669"/>
    <property type="project" value="UniProtKB-ARBA"/>
</dbReference>
<reference evidence="4 5" key="1">
    <citation type="journal article" date="2013" name="Genome Announc.">
        <title>Draft Genome Sequence of an Alphaproteobacterium, Caenispirillum salinarum AK4(T), Isolated from a Solar Saltern.</title>
        <authorList>
            <person name="Khatri I."/>
            <person name="Singh A."/>
            <person name="Korpole S."/>
            <person name="Pinnaka A.K."/>
            <person name="Subramanian S."/>
        </authorList>
    </citation>
    <scope>NUCLEOTIDE SEQUENCE [LARGE SCALE GENOMIC DNA]</scope>
    <source>
        <strain evidence="4 5">AK4</strain>
    </source>
</reference>
<dbReference type="Pfam" id="PF00211">
    <property type="entry name" value="Guanylate_cyc"/>
    <property type="match status" value="1"/>
</dbReference>
<dbReference type="InterPro" id="IPR029787">
    <property type="entry name" value="Nucleotide_cyclase"/>
</dbReference>
<dbReference type="GO" id="GO:0035556">
    <property type="term" value="P:intracellular signal transduction"/>
    <property type="evidence" value="ECO:0007669"/>
    <property type="project" value="InterPro"/>
</dbReference>
<keyword evidence="2" id="KW-0472">Membrane</keyword>
<feature type="transmembrane region" description="Helical" evidence="2">
    <location>
        <begin position="126"/>
        <end position="148"/>
    </location>
</feature>
<feature type="compositionally biased region" description="Basic and acidic residues" evidence="1">
    <location>
        <begin position="281"/>
        <end position="321"/>
    </location>
</feature>
<keyword evidence="5" id="KW-1185">Reference proteome</keyword>
<feature type="transmembrane region" description="Helical" evidence="2">
    <location>
        <begin position="168"/>
        <end position="192"/>
    </location>
</feature>
<dbReference type="SMART" id="SM00044">
    <property type="entry name" value="CYCc"/>
    <property type="match status" value="1"/>
</dbReference>
<feature type="compositionally biased region" description="Low complexity" evidence="1">
    <location>
        <begin position="271"/>
        <end position="280"/>
    </location>
</feature>
<dbReference type="PANTHER" id="PTHR43081:SF19">
    <property type="entry name" value="PH-SENSITIVE ADENYLATE CYCLASE RV1264"/>
    <property type="match status" value="1"/>
</dbReference>
<evidence type="ECO:0000313" key="4">
    <source>
        <dbReference type="EMBL" id="EKV31425.1"/>
    </source>
</evidence>
<accession>K9GZK1</accession>